<dbReference type="AlphaFoldDB" id="A0A1V6PH01"/>
<proteinExistence type="predicted"/>
<keyword evidence="2" id="KW-1185">Reference proteome</keyword>
<accession>A0A1V6PH01</accession>
<comment type="caution">
    <text evidence="1">The sequence shown here is derived from an EMBL/GenBank/DDBJ whole genome shotgun (WGS) entry which is preliminary data.</text>
</comment>
<dbReference type="EMBL" id="MDYN01000132">
    <property type="protein sequence ID" value="OQD76254.1"/>
    <property type="molecule type" value="Genomic_DNA"/>
</dbReference>
<dbReference type="Proteomes" id="UP000191672">
    <property type="component" value="Unassembled WGS sequence"/>
</dbReference>
<reference evidence="2" key="1">
    <citation type="journal article" date="2017" name="Nat. Microbiol.">
        <title>Global analysis of biosynthetic gene clusters reveals vast potential of secondary metabolite production in Penicillium species.</title>
        <authorList>
            <person name="Nielsen J.C."/>
            <person name="Grijseels S."/>
            <person name="Prigent S."/>
            <person name="Ji B."/>
            <person name="Dainat J."/>
            <person name="Nielsen K.F."/>
            <person name="Frisvad J.C."/>
            <person name="Workman M."/>
            <person name="Nielsen J."/>
        </authorList>
    </citation>
    <scope>NUCLEOTIDE SEQUENCE [LARGE SCALE GENOMIC DNA]</scope>
    <source>
        <strain evidence="2">IBT 31811</strain>
    </source>
</reference>
<name>A0A1V6PH01_9EURO</name>
<protein>
    <submittedName>
        <fullName evidence="1">Uncharacterized protein</fullName>
    </submittedName>
</protein>
<sequence>MELRVHYPKTTSLIQVKPAWWQMGPMPCSLEILMTDIPKKIQPESPAVDSGLPTLAPTMENKDPFFQDGETSSSQIRLDSDEHPATVHCRRETERIGKRRQKTYTFTECTFDGKSIVVAGSAGYMNETTIYRDSKSGRAFLANGDMDKETFLREFCGKEEKS</sequence>
<evidence type="ECO:0000313" key="1">
    <source>
        <dbReference type="EMBL" id="OQD76254.1"/>
    </source>
</evidence>
<gene>
    <name evidence="1" type="ORF">PENANT_c132G09678</name>
</gene>
<organism evidence="1 2">
    <name type="scientific">Penicillium antarcticum</name>
    <dbReference type="NCBI Taxonomy" id="416450"/>
    <lineage>
        <taxon>Eukaryota</taxon>
        <taxon>Fungi</taxon>
        <taxon>Dikarya</taxon>
        <taxon>Ascomycota</taxon>
        <taxon>Pezizomycotina</taxon>
        <taxon>Eurotiomycetes</taxon>
        <taxon>Eurotiomycetidae</taxon>
        <taxon>Eurotiales</taxon>
        <taxon>Aspergillaceae</taxon>
        <taxon>Penicillium</taxon>
    </lineage>
</organism>
<evidence type="ECO:0000313" key="2">
    <source>
        <dbReference type="Proteomes" id="UP000191672"/>
    </source>
</evidence>